<protein>
    <recommendedName>
        <fullName evidence="11">Histidinol-phosphate aminotransferase</fullName>
        <ecNumber evidence="11">2.6.1.9</ecNumber>
    </recommendedName>
    <alternativeName>
        <fullName evidence="11">Imidazole acetol-phosphate transaminase</fullName>
    </alternativeName>
</protein>
<dbReference type="EMBL" id="PIPM01000003">
    <property type="protein sequence ID" value="RUO35342.1"/>
    <property type="molecule type" value="Genomic_DNA"/>
</dbReference>
<comment type="similarity">
    <text evidence="3 11">Belongs to the class-II pyridoxal-phosphate-dependent aminotransferase family. Histidinol-phosphate aminotransferase subfamily.</text>
</comment>
<dbReference type="AlphaFoldDB" id="A0A432WNG4"/>
<reference evidence="13 14" key="1">
    <citation type="journal article" date="2011" name="Front. Microbiol.">
        <title>Genomic signatures of strain selection and enhancement in Bacillus atrophaeus var. globigii, a historical biowarfare simulant.</title>
        <authorList>
            <person name="Gibbons H.S."/>
            <person name="Broomall S.M."/>
            <person name="McNew L.A."/>
            <person name="Daligault H."/>
            <person name="Chapman C."/>
            <person name="Bruce D."/>
            <person name="Karavis M."/>
            <person name="Krepps M."/>
            <person name="McGregor P.A."/>
            <person name="Hong C."/>
            <person name="Park K.H."/>
            <person name="Akmal A."/>
            <person name="Feldman A."/>
            <person name="Lin J.S."/>
            <person name="Chang W.E."/>
            <person name="Higgs B.W."/>
            <person name="Demirev P."/>
            <person name="Lindquist J."/>
            <person name="Liem A."/>
            <person name="Fochler E."/>
            <person name="Read T.D."/>
            <person name="Tapia R."/>
            <person name="Johnson S."/>
            <person name="Bishop-Lilly K.A."/>
            <person name="Detter C."/>
            <person name="Han C."/>
            <person name="Sozhamannan S."/>
            <person name="Rosenzweig C.N."/>
            <person name="Skowronski E.W."/>
        </authorList>
    </citation>
    <scope>NUCLEOTIDE SEQUENCE [LARGE SCALE GENOMIC DNA]</scope>
    <source>
        <strain evidence="13 14">GYP-17</strain>
    </source>
</reference>
<dbReference type="InterPro" id="IPR015424">
    <property type="entry name" value="PyrdxlP-dep_Trfase"/>
</dbReference>
<dbReference type="Gene3D" id="3.90.1150.10">
    <property type="entry name" value="Aspartate Aminotransferase, domain 1"/>
    <property type="match status" value="1"/>
</dbReference>
<evidence type="ECO:0000256" key="4">
    <source>
        <dbReference type="ARBA" id="ARBA00011738"/>
    </source>
</evidence>
<evidence type="ECO:0000313" key="13">
    <source>
        <dbReference type="EMBL" id="RUO35342.1"/>
    </source>
</evidence>
<dbReference type="RefSeq" id="WP_126776460.1">
    <property type="nucleotide sequence ID" value="NZ_PIPM01000003.1"/>
</dbReference>
<dbReference type="PANTHER" id="PTHR42885">
    <property type="entry name" value="HISTIDINOL-PHOSPHATE AMINOTRANSFERASE-RELATED"/>
    <property type="match status" value="1"/>
</dbReference>
<feature type="modified residue" description="N6-(pyridoxal phosphate)lysine" evidence="11">
    <location>
        <position position="228"/>
    </location>
</feature>
<comment type="catalytic activity">
    <reaction evidence="10 11">
        <text>L-histidinol phosphate + 2-oxoglutarate = 3-(imidazol-4-yl)-2-oxopropyl phosphate + L-glutamate</text>
        <dbReference type="Rhea" id="RHEA:23744"/>
        <dbReference type="ChEBI" id="CHEBI:16810"/>
        <dbReference type="ChEBI" id="CHEBI:29985"/>
        <dbReference type="ChEBI" id="CHEBI:57766"/>
        <dbReference type="ChEBI" id="CHEBI:57980"/>
        <dbReference type="EC" id="2.6.1.9"/>
    </reaction>
</comment>
<dbReference type="GO" id="GO:0030170">
    <property type="term" value="F:pyridoxal phosphate binding"/>
    <property type="evidence" value="ECO:0007669"/>
    <property type="project" value="InterPro"/>
</dbReference>
<dbReference type="CDD" id="cd00609">
    <property type="entry name" value="AAT_like"/>
    <property type="match status" value="1"/>
</dbReference>
<dbReference type="PROSITE" id="PS00599">
    <property type="entry name" value="AA_TRANSFER_CLASS_2"/>
    <property type="match status" value="1"/>
</dbReference>
<dbReference type="GO" id="GO:0004400">
    <property type="term" value="F:histidinol-phosphate transaminase activity"/>
    <property type="evidence" value="ECO:0007669"/>
    <property type="project" value="UniProtKB-UniRule"/>
</dbReference>
<dbReference type="InterPro" id="IPR004839">
    <property type="entry name" value="Aminotransferase_I/II_large"/>
</dbReference>
<evidence type="ECO:0000259" key="12">
    <source>
        <dbReference type="Pfam" id="PF00155"/>
    </source>
</evidence>
<dbReference type="InterPro" id="IPR015421">
    <property type="entry name" value="PyrdxlP-dep_Trfase_major"/>
</dbReference>
<evidence type="ECO:0000256" key="11">
    <source>
        <dbReference type="HAMAP-Rule" id="MF_01023"/>
    </source>
</evidence>
<organism evidence="13 14">
    <name type="scientific">Aliidiomarina sanyensis</name>
    <dbReference type="NCBI Taxonomy" id="1249555"/>
    <lineage>
        <taxon>Bacteria</taxon>
        <taxon>Pseudomonadati</taxon>
        <taxon>Pseudomonadota</taxon>
        <taxon>Gammaproteobacteria</taxon>
        <taxon>Alteromonadales</taxon>
        <taxon>Idiomarinaceae</taxon>
        <taxon>Aliidiomarina</taxon>
    </lineage>
</organism>
<proteinExistence type="inferred from homology"/>
<keyword evidence="6 11" id="KW-0028">Amino-acid biosynthesis</keyword>
<keyword evidence="7 11" id="KW-0808">Transferase</keyword>
<comment type="subunit">
    <text evidence="4 11">Homodimer.</text>
</comment>
<comment type="caution">
    <text evidence="13">The sequence shown here is derived from an EMBL/GenBank/DDBJ whole genome shotgun (WGS) entry which is preliminary data.</text>
</comment>
<evidence type="ECO:0000313" key="14">
    <source>
        <dbReference type="Proteomes" id="UP000288405"/>
    </source>
</evidence>
<keyword evidence="14" id="KW-1185">Reference proteome</keyword>
<keyword evidence="8 11" id="KW-0663">Pyridoxal phosphate</keyword>
<dbReference type="Pfam" id="PF00155">
    <property type="entry name" value="Aminotran_1_2"/>
    <property type="match status" value="1"/>
</dbReference>
<evidence type="ECO:0000256" key="8">
    <source>
        <dbReference type="ARBA" id="ARBA00022898"/>
    </source>
</evidence>
<evidence type="ECO:0000256" key="2">
    <source>
        <dbReference type="ARBA" id="ARBA00005011"/>
    </source>
</evidence>
<dbReference type="InterPro" id="IPR015422">
    <property type="entry name" value="PyrdxlP-dep_Trfase_small"/>
</dbReference>
<comment type="cofactor">
    <cofactor evidence="1 11">
        <name>pyridoxal 5'-phosphate</name>
        <dbReference type="ChEBI" id="CHEBI:597326"/>
    </cofactor>
</comment>
<evidence type="ECO:0000256" key="5">
    <source>
        <dbReference type="ARBA" id="ARBA00022576"/>
    </source>
</evidence>
<dbReference type="EC" id="2.6.1.9" evidence="11"/>
<dbReference type="GO" id="GO:0000105">
    <property type="term" value="P:L-histidine biosynthetic process"/>
    <property type="evidence" value="ECO:0007669"/>
    <property type="project" value="UniProtKB-UniRule"/>
</dbReference>
<comment type="pathway">
    <text evidence="2 11">Amino-acid biosynthesis; L-histidine biosynthesis; L-histidine from 5-phospho-alpha-D-ribose 1-diphosphate: step 7/9.</text>
</comment>
<dbReference type="Gene3D" id="3.40.640.10">
    <property type="entry name" value="Type I PLP-dependent aspartate aminotransferase-like (Major domain)"/>
    <property type="match status" value="1"/>
</dbReference>
<sequence length="372" mass="41590">MSVTSSSKNSFIQNLLRPHLRDFTPYASARRTMSGGNLWLNANESPYGRPYRVETEELNRYPDFQNRALNQAYAEYAGLHRDQVISHRGSDESIELVIRTFCEPGRDKILICPPTYGMYGISAAINHNETVAIPLRADDWQLDLPAIEAALAQSDNPIKVVFLCNPSNPLGNALREEDMLSVIERCRGKALVVVDEAYIEFVADPARTSMVRYLEQFENLLVMRTLSKAFGLAGIRVGFSLASPNMVQALLPVLAPYPLPDVSVQIARQALTLDQLIATRQNTFEVVSERTRLMNSLQELPWVQKVYPSVTNFILLQVTDANALMAHCQAEGVLIRNQSSQLGLTHCVRITVGSPEENERLLEVLAAFRDNA</sequence>
<dbReference type="OrthoDB" id="9813612at2"/>
<dbReference type="PANTHER" id="PTHR42885:SF2">
    <property type="entry name" value="HISTIDINOL-PHOSPHATE AMINOTRANSFERASE"/>
    <property type="match status" value="1"/>
</dbReference>
<feature type="domain" description="Aminotransferase class I/classII large" evidence="12">
    <location>
        <begin position="52"/>
        <end position="365"/>
    </location>
</feature>
<gene>
    <name evidence="11" type="primary">hisC</name>
    <name evidence="13" type="ORF">CWE11_04835</name>
</gene>
<dbReference type="UniPathway" id="UPA00031">
    <property type="reaction ID" value="UER00012"/>
</dbReference>
<evidence type="ECO:0000256" key="1">
    <source>
        <dbReference type="ARBA" id="ARBA00001933"/>
    </source>
</evidence>
<accession>A0A432WNG4</accession>
<dbReference type="SUPFAM" id="SSF53383">
    <property type="entry name" value="PLP-dependent transferases"/>
    <property type="match status" value="1"/>
</dbReference>
<name>A0A432WNG4_9GAMM</name>
<dbReference type="HAMAP" id="MF_01023">
    <property type="entry name" value="HisC_aminotrans_2"/>
    <property type="match status" value="1"/>
</dbReference>
<dbReference type="InterPro" id="IPR005861">
    <property type="entry name" value="HisP_aminotrans"/>
</dbReference>
<evidence type="ECO:0000256" key="6">
    <source>
        <dbReference type="ARBA" id="ARBA00022605"/>
    </source>
</evidence>
<keyword evidence="5 11" id="KW-0032">Aminotransferase</keyword>
<evidence type="ECO:0000256" key="9">
    <source>
        <dbReference type="ARBA" id="ARBA00023102"/>
    </source>
</evidence>
<evidence type="ECO:0000256" key="3">
    <source>
        <dbReference type="ARBA" id="ARBA00007970"/>
    </source>
</evidence>
<dbReference type="Proteomes" id="UP000288405">
    <property type="component" value="Unassembled WGS sequence"/>
</dbReference>
<evidence type="ECO:0000256" key="7">
    <source>
        <dbReference type="ARBA" id="ARBA00022679"/>
    </source>
</evidence>
<keyword evidence="9 11" id="KW-0368">Histidine biosynthesis</keyword>
<evidence type="ECO:0000256" key="10">
    <source>
        <dbReference type="ARBA" id="ARBA00047481"/>
    </source>
</evidence>
<dbReference type="InterPro" id="IPR001917">
    <property type="entry name" value="Aminotrans_II_pyridoxalP_BS"/>
</dbReference>
<dbReference type="NCBIfam" id="TIGR01141">
    <property type="entry name" value="hisC"/>
    <property type="match status" value="1"/>
</dbReference>